<sequence length="105" mass="11878">MVKLKLRRMRAAYDEIITQAGKRGHAPERVVGDLLAAQLADVESRATAYCMGNAKFPVLKTLADRVRPEPLACERRVGARFAPGLRLRLRRYQHRRPEASLRLGV</sequence>
<reference evidence="1" key="1">
    <citation type="journal article" date="2021" name="Front. Microbiol.">
        <title>Comprehensive Comparative Genomics and Phenotyping of Methylobacterium Species.</title>
        <authorList>
            <person name="Alessa O."/>
            <person name="Ogura Y."/>
            <person name="Fujitani Y."/>
            <person name="Takami H."/>
            <person name="Hayashi T."/>
            <person name="Sahin N."/>
            <person name="Tani A."/>
        </authorList>
    </citation>
    <scope>NUCLEOTIDE SEQUENCE</scope>
    <source>
        <strain evidence="1">DSM 19015</strain>
    </source>
</reference>
<keyword evidence="2" id="KW-1185">Reference proteome</keyword>
<evidence type="ECO:0000313" key="1">
    <source>
        <dbReference type="EMBL" id="GJD98088.1"/>
    </source>
</evidence>
<proteinExistence type="predicted"/>
<organism evidence="1 2">
    <name type="scientific">Methylobacterium iners</name>
    <dbReference type="NCBI Taxonomy" id="418707"/>
    <lineage>
        <taxon>Bacteria</taxon>
        <taxon>Pseudomonadati</taxon>
        <taxon>Pseudomonadota</taxon>
        <taxon>Alphaproteobacteria</taxon>
        <taxon>Hyphomicrobiales</taxon>
        <taxon>Methylobacteriaceae</taxon>
        <taxon>Methylobacterium</taxon>
    </lineage>
</organism>
<reference evidence="1" key="2">
    <citation type="submission" date="2021-08" db="EMBL/GenBank/DDBJ databases">
        <authorList>
            <person name="Tani A."/>
            <person name="Ola A."/>
            <person name="Ogura Y."/>
            <person name="Katsura K."/>
            <person name="Hayashi T."/>
        </authorList>
    </citation>
    <scope>NUCLEOTIDE SEQUENCE</scope>
    <source>
        <strain evidence="1">DSM 19015</strain>
    </source>
</reference>
<dbReference type="EMBL" id="BPQP01000171">
    <property type="protein sequence ID" value="GJD98088.1"/>
    <property type="molecule type" value="Genomic_DNA"/>
</dbReference>
<protein>
    <submittedName>
        <fullName evidence="1">Uncharacterized protein</fullName>
    </submittedName>
</protein>
<name>A0ABQ4S8G8_9HYPH</name>
<evidence type="ECO:0000313" key="2">
    <source>
        <dbReference type="Proteomes" id="UP001055125"/>
    </source>
</evidence>
<comment type="caution">
    <text evidence="1">The sequence shown here is derived from an EMBL/GenBank/DDBJ whole genome shotgun (WGS) entry which is preliminary data.</text>
</comment>
<accession>A0ABQ4S8G8</accession>
<dbReference type="Proteomes" id="UP001055125">
    <property type="component" value="Unassembled WGS sequence"/>
</dbReference>
<dbReference type="RefSeq" id="WP_238247261.1">
    <property type="nucleotide sequence ID" value="NZ_BPQP01000171.1"/>
</dbReference>
<gene>
    <name evidence="1" type="ORF">OCOJLMKI_5327</name>
</gene>